<dbReference type="InterPro" id="IPR051087">
    <property type="entry name" value="Mitochondrial_ACSM"/>
</dbReference>
<evidence type="ECO:0000256" key="4">
    <source>
        <dbReference type="ARBA" id="ARBA00022840"/>
    </source>
</evidence>
<dbReference type="GO" id="GO:0005524">
    <property type="term" value="F:ATP binding"/>
    <property type="evidence" value="ECO:0007669"/>
    <property type="project" value="UniProtKB-KW"/>
</dbReference>
<dbReference type="Gene3D" id="3.30.300.30">
    <property type="match status" value="1"/>
</dbReference>
<sequence>MLMYERFIGRHRDDFVTLEDLYKNYSIKCSDDFNFAYDVLDQLAAEKPDSLAMLWVSKHGEEKRITFGEMKRWTDKTANYFKSLGIKKGDFVLLVLKRSYLFWYAILALHKIGAVAVQATHLLTTKDYVYRCQKAGIKMAVITGDGNCTEEFDKAAPECPTVQLKVVTGGKAAGEGWLDFEAGIAAASEDWQRPTGEEATKISDIMIAAFSSGTTGYPKMVAHDHSYPLGHIMTGVFWHRAEPGGLHFTISDTGWLKSLWGKLYGQWFAESAVFTYDFDTFSGADILEKLAKYRITTFCAPPTMYRFMLKEDVASYDLSALKHCCTAGEALNPEVYNQWKKATGLRIFEGFGQTETTLSCSTLYPWVQPRPGSMGLPTPGYDLVVVDENGNEVDPGVTGEICLRAESMASRPKGLFMGYYKDEGSTQRAWHDGLYHTGDTAYRDELGFLWYVGRNDDIIKSSGYRIGPFEVESALAEHPAVLESAVTGVPDPIRGFVVKATIVLSPGYEPSEELVKELQNHVKKTTAPYKYPRVIEFVSELPKTISGKIRRVAIREKDMRR</sequence>
<dbReference type="RefSeq" id="WP_077712752.1">
    <property type="nucleotide sequence ID" value="NZ_CP019698.1"/>
</dbReference>
<gene>
    <name evidence="7" type="ORF">B0537_00900</name>
</gene>
<evidence type="ECO:0000313" key="8">
    <source>
        <dbReference type="Proteomes" id="UP000189464"/>
    </source>
</evidence>
<dbReference type="Pfam" id="PF00501">
    <property type="entry name" value="AMP-binding"/>
    <property type="match status" value="1"/>
</dbReference>
<evidence type="ECO:0000259" key="6">
    <source>
        <dbReference type="Pfam" id="PF13193"/>
    </source>
</evidence>
<dbReference type="PANTHER" id="PTHR43605">
    <property type="entry name" value="ACYL-COENZYME A SYNTHETASE"/>
    <property type="match status" value="1"/>
</dbReference>
<dbReference type="GO" id="GO:0006633">
    <property type="term" value="P:fatty acid biosynthetic process"/>
    <property type="evidence" value="ECO:0007669"/>
    <property type="project" value="TreeGrafter"/>
</dbReference>
<feature type="domain" description="AMP-binding enzyme C-terminal" evidence="6">
    <location>
        <begin position="470"/>
        <end position="548"/>
    </location>
</feature>
<dbReference type="GO" id="GO:0015645">
    <property type="term" value="F:fatty acid ligase activity"/>
    <property type="evidence" value="ECO:0007669"/>
    <property type="project" value="TreeGrafter"/>
</dbReference>
<keyword evidence="3" id="KW-0547">Nucleotide-binding</keyword>
<proteinExistence type="inferred from homology"/>
<dbReference type="STRING" id="1833852.B0537_00900"/>
<dbReference type="KEGG" id="dfg:B0537_00900"/>
<dbReference type="Pfam" id="PF13193">
    <property type="entry name" value="AMP-binding_C"/>
    <property type="match status" value="1"/>
</dbReference>
<comment type="similarity">
    <text evidence="1">Belongs to the ATP-dependent AMP-binding enzyme family.</text>
</comment>
<evidence type="ECO:0000313" key="7">
    <source>
        <dbReference type="EMBL" id="AQS57788.1"/>
    </source>
</evidence>
<evidence type="ECO:0000256" key="2">
    <source>
        <dbReference type="ARBA" id="ARBA00022598"/>
    </source>
</evidence>
<reference evidence="7 8" key="1">
    <citation type="journal article" date="2016" name="Int. J. Syst. Evol. Microbiol.">
        <title>Desulfotomaculum ferrireducens sp. nov., a moderately thermophilic sulfate-reducing and dissimilatory Fe(III)-reducing bacterium isolated from compost.</title>
        <authorList>
            <person name="Yang G."/>
            <person name="Guo J."/>
            <person name="Zhuang L."/>
            <person name="Yuan Y."/>
            <person name="Zhou S."/>
        </authorList>
    </citation>
    <scope>NUCLEOTIDE SEQUENCE [LARGE SCALE GENOMIC DNA]</scope>
    <source>
        <strain evidence="7 8">GSS09</strain>
    </source>
</reference>
<keyword evidence="2" id="KW-0436">Ligase</keyword>
<accession>A0A1S6ISN4</accession>
<dbReference type="GO" id="GO:0006637">
    <property type="term" value="P:acyl-CoA metabolic process"/>
    <property type="evidence" value="ECO:0007669"/>
    <property type="project" value="TreeGrafter"/>
</dbReference>
<dbReference type="Gene3D" id="3.40.50.12780">
    <property type="entry name" value="N-terminal domain of ligase-like"/>
    <property type="match status" value="1"/>
</dbReference>
<dbReference type="FunFam" id="3.30.300.30:FF:000005">
    <property type="entry name" value="Acyl-coenzyme A synthetase ACSM5, mitochondrial"/>
    <property type="match status" value="1"/>
</dbReference>
<evidence type="ECO:0000259" key="5">
    <source>
        <dbReference type="Pfam" id="PF00501"/>
    </source>
</evidence>
<dbReference type="SUPFAM" id="SSF56801">
    <property type="entry name" value="Acetyl-CoA synthetase-like"/>
    <property type="match status" value="1"/>
</dbReference>
<keyword evidence="8" id="KW-1185">Reference proteome</keyword>
<dbReference type="EMBL" id="CP019698">
    <property type="protein sequence ID" value="AQS57788.1"/>
    <property type="molecule type" value="Genomic_DNA"/>
</dbReference>
<feature type="domain" description="AMP-dependent synthetase/ligase" evidence="5">
    <location>
        <begin position="42"/>
        <end position="410"/>
    </location>
</feature>
<dbReference type="AlphaFoldDB" id="A0A1S6ISN4"/>
<dbReference type="Proteomes" id="UP000189464">
    <property type="component" value="Chromosome"/>
</dbReference>
<dbReference type="InterPro" id="IPR025110">
    <property type="entry name" value="AMP-bd_C"/>
</dbReference>
<dbReference type="GO" id="GO:0016405">
    <property type="term" value="F:CoA-ligase activity"/>
    <property type="evidence" value="ECO:0007669"/>
    <property type="project" value="UniProtKB-ARBA"/>
</dbReference>
<dbReference type="GO" id="GO:0004321">
    <property type="term" value="F:fatty-acyl-CoA synthase activity"/>
    <property type="evidence" value="ECO:0007669"/>
    <property type="project" value="TreeGrafter"/>
</dbReference>
<keyword evidence="4" id="KW-0067">ATP-binding</keyword>
<dbReference type="InterPro" id="IPR042099">
    <property type="entry name" value="ANL_N_sf"/>
</dbReference>
<dbReference type="PANTHER" id="PTHR43605:SF10">
    <property type="entry name" value="ACYL-COA SYNTHETASE MEDIUM CHAIN FAMILY MEMBER 3"/>
    <property type="match status" value="1"/>
</dbReference>
<organism evidence="7 8">
    <name type="scientific">Desulforamulus ferrireducens</name>
    <dbReference type="NCBI Taxonomy" id="1833852"/>
    <lineage>
        <taxon>Bacteria</taxon>
        <taxon>Bacillati</taxon>
        <taxon>Bacillota</taxon>
        <taxon>Clostridia</taxon>
        <taxon>Eubacteriales</taxon>
        <taxon>Peptococcaceae</taxon>
        <taxon>Desulforamulus</taxon>
    </lineage>
</organism>
<evidence type="ECO:0000256" key="3">
    <source>
        <dbReference type="ARBA" id="ARBA00022741"/>
    </source>
</evidence>
<protein>
    <submittedName>
        <fullName evidence="7">Acetyl-CoA synthetase</fullName>
    </submittedName>
</protein>
<dbReference type="InterPro" id="IPR045851">
    <property type="entry name" value="AMP-bd_C_sf"/>
</dbReference>
<evidence type="ECO:0000256" key="1">
    <source>
        <dbReference type="ARBA" id="ARBA00006432"/>
    </source>
</evidence>
<dbReference type="InterPro" id="IPR000873">
    <property type="entry name" value="AMP-dep_synth/lig_dom"/>
</dbReference>
<dbReference type="OrthoDB" id="9778383at2"/>
<name>A0A1S6ISN4_9FIRM</name>